<evidence type="ECO:0000313" key="2">
    <source>
        <dbReference type="EMBL" id="SDG52014.1"/>
    </source>
</evidence>
<feature type="chain" id="PRO_5011478077" evidence="1">
    <location>
        <begin position="24"/>
        <end position="271"/>
    </location>
</feature>
<gene>
    <name evidence="2" type="ORF">SAMN05421791_11243</name>
</gene>
<accession>A0A1G7UX21</accession>
<dbReference type="AlphaFoldDB" id="A0A1G7UX21"/>
<evidence type="ECO:0000313" key="3">
    <source>
        <dbReference type="Proteomes" id="UP000199708"/>
    </source>
</evidence>
<name>A0A1G7UX21_9LACT</name>
<dbReference type="Proteomes" id="UP000199708">
    <property type="component" value="Unassembled WGS sequence"/>
</dbReference>
<protein>
    <submittedName>
        <fullName evidence="2">Uncharacterized protein</fullName>
    </submittedName>
</protein>
<evidence type="ECO:0000256" key="1">
    <source>
        <dbReference type="SAM" id="SignalP"/>
    </source>
</evidence>
<dbReference type="STRING" id="120956.SAMN05421791_11243"/>
<proteinExistence type="predicted"/>
<feature type="signal peptide" evidence="1">
    <location>
        <begin position="1"/>
        <end position="23"/>
    </location>
</feature>
<dbReference type="EMBL" id="FNCK01000012">
    <property type="protein sequence ID" value="SDG52014.1"/>
    <property type="molecule type" value="Genomic_DNA"/>
</dbReference>
<dbReference type="RefSeq" id="WP_090290430.1">
    <property type="nucleotide sequence ID" value="NZ_FNCK01000012.1"/>
</dbReference>
<sequence>MKKIFLTLISVTLLLPLFNKAYAEEKQTTVEASSEYVSKKEDQAISDYLSQSYLEAKMEVNDQIEAFKQKYRDYRQTEEYKKLLKEDPEIEKFTSYMSVVLNQLNSQVDQTYLVYLQPYQEKLAKIEQDFELNQLKLTDEVAKFVSDYSLTEPEKVKGKEYSQEELFTHWKNYAYYTQTIDLGKTMEELYQKHFKDLASLPADQQNYASNRDEIQKMFQEFIDQLEFAKQIKASDLAKIEEAETSLKEKLEQLSQVSVEEAVKNQQLFEKE</sequence>
<organism evidence="2 3">
    <name type="scientific">Facklamia miroungae</name>
    <dbReference type="NCBI Taxonomy" id="120956"/>
    <lineage>
        <taxon>Bacteria</taxon>
        <taxon>Bacillati</taxon>
        <taxon>Bacillota</taxon>
        <taxon>Bacilli</taxon>
        <taxon>Lactobacillales</taxon>
        <taxon>Aerococcaceae</taxon>
        <taxon>Facklamia</taxon>
    </lineage>
</organism>
<keyword evidence="1" id="KW-0732">Signal</keyword>
<reference evidence="2 3" key="1">
    <citation type="submission" date="2016-10" db="EMBL/GenBank/DDBJ databases">
        <authorList>
            <person name="de Groot N.N."/>
        </authorList>
    </citation>
    <scope>NUCLEOTIDE SEQUENCE [LARGE SCALE GENOMIC DNA]</scope>
    <source>
        <strain evidence="2 3">ATCC BAA-466</strain>
    </source>
</reference>
<keyword evidence="3" id="KW-1185">Reference proteome</keyword>
<dbReference type="OrthoDB" id="9851107at2"/>